<dbReference type="GO" id="GO:0005886">
    <property type="term" value="C:plasma membrane"/>
    <property type="evidence" value="ECO:0007669"/>
    <property type="project" value="UniProtKB-SubCell"/>
</dbReference>
<evidence type="ECO:0000313" key="13">
    <source>
        <dbReference type="Proteomes" id="UP000532373"/>
    </source>
</evidence>
<sequence>MLAQLDWRDRMRRRTIIGFAATLAVLASVLPLIGLWGILQRQAENAKQQYVADYASWTAERVGRTLDNAKRALVRAQTIDRMDCSPEHMKQMGQVAADAHSIDDVGYFRDGELVCTRLGKISPPVPAHAADMDLGQGFSLHFAERPILFEGKPRIELRLGDYGVIITPGRFTDLVGYTDMTLGLATAQGHVLELTGPADPQAIKALISGQHFGTDARYGFAARPVAGLVAFALIDKEQAGNAVAVDWRYIMPVSVAISLALIGIIIWISRLQLSPEKTLEQAVRNREFIVQYQPIIELATGRCIAAEALVRWRQKDGRMLPPDQFIPLAEASGLISPLTDLVIEIVTTEMSSLLRGNADLHISINIPARDMESGRFLPVLAAAVAKAGIDPSQIWIEVTESGFMNAPTATQAVETARAAGYRVAIDDFGTGYSSLSRLEGLPLDALKIDKSFVDVIGHDAARSVVTSHIIAMAHELKLAMIAEGVETPEQEASLKNANVQFGQGWLYAKALPAEQFQMFYQSRSGNVPT</sequence>
<comment type="subcellular location">
    <subcellularLocation>
        <location evidence="1">Cell membrane</location>
        <topology evidence="1">Multi-pass membrane protein</topology>
    </subcellularLocation>
</comment>
<evidence type="ECO:0000256" key="1">
    <source>
        <dbReference type="ARBA" id="ARBA00004651"/>
    </source>
</evidence>
<reference evidence="12 13" key="1">
    <citation type="submission" date="2020-08" db="EMBL/GenBank/DDBJ databases">
        <title>Genomic Encyclopedia of Type Strains, Phase IV (KMG-IV): sequencing the most valuable type-strain genomes for metagenomic binning, comparative biology and taxonomic classification.</title>
        <authorList>
            <person name="Goeker M."/>
        </authorList>
    </citation>
    <scope>NUCLEOTIDE SEQUENCE [LARGE SCALE GENOMIC DNA]</scope>
    <source>
        <strain evidence="12 13">DSM 17454</strain>
    </source>
</reference>
<dbReference type="EC" id="3.1.4.52" evidence="2"/>
<dbReference type="PANTHER" id="PTHR33121:SF79">
    <property type="entry name" value="CYCLIC DI-GMP PHOSPHODIESTERASE PDED-RELATED"/>
    <property type="match status" value="1"/>
</dbReference>
<keyword evidence="8 10" id="KW-0472">Membrane</keyword>
<evidence type="ECO:0000256" key="7">
    <source>
        <dbReference type="ARBA" id="ARBA00022989"/>
    </source>
</evidence>
<evidence type="ECO:0000256" key="5">
    <source>
        <dbReference type="ARBA" id="ARBA00022692"/>
    </source>
</evidence>
<evidence type="ECO:0000256" key="6">
    <source>
        <dbReference type="ARBA" id="ARBA00022801"/>
    </source>
</evidence>
<evidence type="ECO:0000256" key="4">
    <source>
        <dbReference type="ARBA" id="ARBA00022636"/>
    </source>
</evidence>
<keyword evidence="6" id="KW-0378">Hydrolase</keyword>
<dbReference type="Pfam" id="PF00563">
    <property type="entry name" value="EAL"/>
    <property type="match status" value="1"/>
</dbReference>
<keyword evidence="4" id="KW-0973">c-di-GMP</keyword>
<evidence type="ECO:0000256" key="10">
    <source>
        <dbReference type="SAM" id="Phobius"/>
    </source>
</evidence>
<dbReference type="InterPro" id="IPR035919">
    <property type="entry name" value="EAL_sf"/>
</dbReference>
<protein>
    <recommendedName>
        <fullName evidence="2">cyclic-guanylate-specific phosphodiesterase</fullName>
        <ecNumber evidence="2">3.1.4.52</ecNumber>
    </recommendedName>
</protein>
<feature type="transmembrane region" description="Helical" evidence="10">
    <location>
        <begin position="16"/>
        <end position="39"/>
    </location>
</feature>
<dbReference type="CDD" id="cd01948">
    <property type="entry name" value="EAL"/>
    <property type="match status" value="1"/>
</dbReference>
<name>A0A8E1WJG0_9HYPH</name>
<dbReference type="Gene3D" id="3.20.20.450">
    <property type="entry name" value="EAL domain"/>
    <property type="match status" value="1"/>
</dbReference>
<evidence type="ECO:0000259" key="11">
    <source>
        <dbReference type="PROSITE" id="PS50883"/>
    </source>
</evidence>
<proteinExistence type="predicted"/>
<dbReference type="EMBL" id="JACHGI010000014">
    <property type="protein sequence ID" value="MBB6469063.1"/>
    <property type="molecule type" value="Genomic_DNA"/>
</dbReference>
<keyword evidence="5 10" id="KW-0812">Transmembrane</keyword>
<dbReference type="InterPro" id="IPR050706">
    <property type="entry name" value="Cyclic-di-GMP_PDE-like"/>
</dbReference>
<feature type="domain" description="EAL" evidence="11">
    <location>
        <begin position="272"/>
        <end position="524"/>
    </location>
</feature>
<keyword evidence="7 10" id="KW-1133">Transmembrane helix</keyword>
<comment type="catalytic activity">
    <reaction evidence="9">
        <text>3',3'-c-di-GMP + H2O = 5'-phosphoguanylyl(3'-&gt;5')guanosine + H(+)</text>
        <dbReference type="Rhea" id="RHEA:24902"/>
        <dbReference type="ChEBI" id="CHEBI:15377"/>
        <dbReference type="ChEBI" id="CHEBI:15378"/>
        <dbReference type="ChEBI" id="CHEBI:58754"/>
        <dbReference type="ChEBI" id="CHEBI:58805"/>
        <dbReference type="EC" id="3.1.4.52"/>
    </reaction>
</comment>
<comment type="caution">
    <text evidence="12">The sequence shown here is derived from an EMBL/GenBank/DDBJ whole genome shotgun (WGS) entry which is preliminary data.</text>
</comment>
<evidence type="ECO:0000313" key="12">
    <source>
        <dbReference type="EMBL" id="MBB6469063.1"/>
    </source>
</evidence>
<gene>
    <name evidence="12" type="ORF">HNQ96_004952</name>
</gene>
<dbReference type="InterPro" id="IPR024744">
    <property type="entry name" value="CSS-motif_dom"/>
</dbReference>
<dbReference type="Pfam" id="PF12792">
    <property type="entry name" value="CSS-motif"/>
    <property type="match status" value="1"/>
</dbReference>
<dbReference type="SUPFAM" id="SSF141868">
    <property type="entry name" value="EAL domain-like"/>
    <property type="match status" value="1"/>
</dbReference>
<dbReference type="AlphaFoldDB" id="A0A8E1WJG0"/>
<dbReference type="PANTHER" id="PTHR33121">
    <property type="entry name" value="CYCLIC DI-GMP PHOSPHODIESTERASE PDEF"/>
    <property type="match status" value="1"/>
</dbReference>
<evidence type="ECO:0000256" key="3">
    <source>
        <dbReference type="ARBA" id="ARBA00022475"/>
    </source>
</evidence>
<dbReference type="GO" id="GO:0071111">
    <property type="term" value="F:cyclic-guanylate-specific phosphodiesterase activity"/>
    <property type="evidence" value="ECO:0007669"/>
    <property type="project" value="UniProtKB-EC"/>
</dbReference>
<dbReference type="PROSITE" id="PS50883">
    <property type="entry name" value="EAL"/>
    <property type="match status" value="1"/>
</dbReference>
<keyword evidence="3" id="KW-1003">Cell membrane</keyword>
<dbReference type="SMART" id="SM00052">
    <property type="entry name" value="EAL"/>
    <property type="match status" value="1"/>
</dbReference>
<evidence type="ECO:0000256" key="9">
    <source>
        <dbReference type="ARBA" id="ARBA00034290"/>
    </source>
</evidence>
<accession>A0A8E1WJG0</accession>
<dbReference type="Proteomes" id="UP000532373">
    <property type="component" value="Unassembled WGS sequence"/>
</dbReference>
<evidence type="ECO:0000256" key="8">
    <source>
        <dbReference type="ARBA" id="ARBA00023136"/>
    </source>
</evidence>
<feature type="transmembrane region" description="Helical" evidence="10">
    <location>
        <begin position="249"/>
        <end position="268"/>
    </location>
</feature>
<dbReference type="RefSeq" id="WP_184772123.1">
    <property type="nucleotide sequence ID" value="NZ_JACHGI010000014.1"/>
</dbReference>
<organism evidence="12 13">
    <name type="scientific">Aminobacter carboxidus</name>
    <dbReference type="NCBI Taxonomy" id="376165"/>
    <lineage>
        <taxon>Bacteria</taxon>
        <taxon>Pseudomonadati</taxon>
        <taxon>Pseudomonadota</taxon>
        <taxon>Alphaproteobacteria</taxon>
        <taxon>Hyphomicrobiales</taxon>
        <taxon>Phyllobacteriaceae</taxon>
        <taxon>Aminobacter</taxon>
    </lineage>
</organism>
<dbReference type="InterPro" id="IPR001633">
    <property type="entry name" value="EAL_dom"/>
</dbReference>
<evidence type="ECO:0000256" key="2">
    <source>
        <dbReference type="ARBA" id="ARBA00012282"/>
    </source>
</evidence>